<dbReference type="OrthoDB" id="2685482at2759"/>
<organism evidence="1 2">
    <name type="scientific">Suillus subaureus</name>
    <dbReference type="NCBI Taxonomy" id="48587"/>
    <lineage>
        <taxon>Eukaryota</taxon>
        <taxon>Fungi</taxon>
        <taxon>Dikarya</taxon>
        <taxon>Basidiomycota</taxon>
        <taxon>Agaricomycotina</taxon>
        <taxon>Agaricomycetes</taxon>
        <taxon>Agaricomycetidae</taxon>
        <taxon>Boletales</taxon>
        <taxon>Suillineae</taxon>
        <taxon>Suillaceae</taxon>
        <taxon>Suillus</taxon>
    </lineage>
</organism>
<name>A0A9P7ECX4_9AGAM</name>
<gene>
    <name evidence="1" type="ORF">BJ212DRAFT_1299026</name>
</gene>
<dbReference type="AlphaFoldDB" id="A0A9P7ECX4"/>
<dbReference type="Proteomes" id="UP000807769">
    <property type="component" value="Unassembled WGS sequence"/>
</dbReference>
<dbReference type="GeneID" id="64626797"/>
<reference evidence="1" key="1">
    <citation type="journal article" date="2020" name="New Phytol.">
        <title>Comparative genomics reveals dynamic genome evolution in host specialist ectomycorrhizal fungi.</title>
        <authorList>
            <person name="Lofgren L.A."/>
            <person name="Nguyen N.H."/>
            <person name="Vilgalys R."/>
            <person name="Ruytinx J."/>
            <person name="Liao H.L."/>
            <person name="Branco S."/>
            <person name="Kuo A."/>
            <person name="LaButti K."/>
            <person name="Lipzen A."/>
            <person name="Andreopoulos W."/>
            <person name="Pangilinan J."/>
            <person name="Riley R."/>
            <person name="Hundley H."/>
            <person name="Na H."/>
            <person name="Barry K."/>
            <person name="Grigoriev I.V."/>
            <person name="Stajich J.E."/>
            <person name="Kennedy P.G."/>
        </authorList>
    </citation>
    <scope>NUCLEOTIDE SEQUENCE</scope>
    <source>
        <strain evidence="1">MN1</strain>
    </source>
</reference>
<keyword evidence="2" id="KW-1185">Reference proteome</keyword>
<dbReference type="EMBL" id="JABBWG010000012">
    <property type="protein sequence ID" value="KAG1818208.1"/>
    <property type="molecule type" value="Genomic_DNA"/>
</dbReference>
<sequence length="262" mass="30546">MFKHYQAAVKRVMAELSNNELEKVKETAEEWSNNFPPPEIQAQVAHKKGPVYMEHFSKEMWRQCRMRVFVMSAWKNEQGEVLFRMHDDNEALGDGDSFMKTKDWEDIEPVWQEYMQEQFNEGRLKNNQKACFQTGNRQRWDAIASGHYQNETQGEEGHSEGISYIALSSDKAVMPWSAIIQSQDDFVARKYIPADVDLKEPSKLQNWDTMALLNFWHAQQEKGEGPTFLFKAWKNKDRDMVASVVSGNSPSHQTCKVRKQMI</sequence>
<dbReference type="RefSeq" id="XP_041194268.1">
    <property type="nucleotide sequence ID" value="XM_041332780.1"/>
</dbReference>
<evidence type="ECO:0000313" key="2">
    <source>
        <dbReference type="Proteomes" id="UP000807769"/>
    </source>
</evidence>
<comment type="caution">
    <text evidence="1">The sequence shown here is derived from an EMBL/GenBank/DDBJ whole genome shotgun (WGS) entry which is preliminary data.</text>
</comment>
<evidence type="ECO:0000313" key="1">
    <source>
        <dbReference type="EMBL" id="KAG1818208.1"/>
    </source>
</evidence>
<accession>A0A9P7ECX4</accession>
<protein>
    <submittedName>
        <fullName evidence="1">Uncharacterized protein</fullName>
    </submittedName>
</protein>
<proteinExistence type="predicted"/>